<gene>
    <name evidence="2" type="ORF">OIDMADRAFT_52672</name>
</gene>
<organism evidence="2 3">
    <name type="scientific">Oidiodendron maius (strain Zn)</name>
    <dbReference type="NCBI Taxonomy" id="913774"/>
    <lineage>
        <taxon>Eukaryota</taxon>
        <taxon>Fungi</taxon>
        <taxon>Dikarya</taxon>
        <taxon>Ascomycota</taxon>
        <taxon>Pezizomycotina</taxon>
        <taxon>Leotiomycetes</taxon>
        <taxon>Leotiomycetes incertae sedis</taxon>
        <taxon>Myxotrichaceae</taxon>
        <taxon>Oidiodendron</taxon>
    </lineage>
</organism>
<reference evidence="2 3" key="1">
    <citation type="submission" date="2014-04" db="EMBL/GenBank/DDBJ databases">
        <authorList>
            <consortium name="DOE Joint Genome Institute"/>
            <person name="Kuo A."/>
            <person name="Martino E."/>
            <person name="Perotto S."/>
            <person name="Kohler A."/>
            <person name="Nagy L.G."/>
            <person name="Floudas D."/>
            <person name="Copeland A."/>
            <person name="Barry K.W."/>
            <person name="Cichocki N."/>
            <person name="Veneault-Fourrey C."/>
            <person name="LaButti K."/>
            <person name="Lindquist E.A."/>
            <person name="Lipzen A."/>
            <person name="Lundell T."/>
            <person name="Morin E."/>
            <person name="Murat C."/>
            <person name="Sun H."/>
            <person name="Tunlid A."/>
            <person name="Henrissat B."/>
            <person name="Grigoriev I.V."/>
            <person name="Hibbett D.S."/>
            <person name="Martin F."/>
            <person name="Nordberg H.P."/>
            <person name="Cantor M.N."/>
            <person name="Hua S.X."/>
        </authorList>
    </citation>
    <scope>NUCLEOTIDE SEQUENCE [LARGE SCALE GENOMIC DNA]</scope>
    <source>
        <strain evidence="2 3">Zn</strain>
    </source>
</reference>
<sequence length="383" mass="42484">MMVVKILTQAIFAGLLAVTHGLPQILQRSSEANNSNCFPFGTSHRLNLDLQPPPMSRSDWWCSQDMFYGFLGFSYAFQYTNMDFDVSTISKDMIRMKQEFGATMIRMYIPESYTTELWENVIQAAIWNNMGVVLQVAFPISGNDLSLEAALESTLFNVLANSRYSAIAPYVIYAAEYLNEPVGDCDMCAAGSTGDPSEPASLANLTTGMANFRTEMHKHGIPAGISEDWDRPGLMSGPVGTDGLGVGLGVVGAALEPVLDFVHAHIMAYYHNVGVSEAWNYTAGQVLWYKKYLPQLPLVISEMMWATGYNVLHAGGDITGFAVAEVSVADYTLFWKTVDENCAFMKEHNVAWFIHAWREEGTLDMLQADGTVVIPNWKPQKWC</sequence>
<dbReference type="SUPFAM" id="SSF51445">
    <property type="entry name" value="(Trans)glycosidases"/>
    <property type="match status" value="1"/>
</dbReference>
<keyword evidence="1" id="KW-0732">Signal</keyword>
<feature type="chain" id="PRO_5002165116" evidence="1">
    <location>
        <begin position="22"/>
        <end position="383"/>
    </location>
</feature>
<dbReference type="HOGENOM" id="CLU_052206_0_0_1"/>
<dbReference type="InParanoid" id="A0A0C3HIC8"/>
<dbReference type="OrthoDB" id="77201at2759"/>
<evidence type="ECO:0000256" key="1">
    <source>
        <dbReference type="SAM" id="SignalP"/>
    </source>
</evidence>
<name>A0A0C3HIC8_OIDMZ</name>
<evidence type="ECO:0000313" key="3">
    <source>
        <dbReference type="Proteomes" id="UP000054321"/>
    </source>
</evidence>
<accession>A0A0C3HIC8</accession>
<keyword evidence="3" id="KW-1185">Reference proteome</keyword>
<dbReference type="AlphaFoldDB" id="A0A0C3HIC8"/>
<dbReference type="Proteomes" id="UP000054321">
    <property type="component" value="Unassembled WGS sequence"/>
</dbReference>
<dbReference type="EMBL" id="KN832874">
    <property type="protein sequence ID" value="KIN02845.1"/>
    <property type="molecule type" value="Genomic_DNA"/>
</dbReference>
<evidence type="ECO:0000313" key="2">
    <source>
        <dbReference type="EMBL" id="KIN02845.1"/>
    </source>
</evidence>
<keyword evidence="2" id="KW-0378">Hydrolase</keyword>
<protein>
    <submittedName>
        <fullName evidence="2">Glycoside hydrolase family 17 protein</fullName>
    </submittedName>
</protein>
<reference evidence="3" key="2">
    <citation type="submission" date="2015-01" db="EMBL/GenBank/DDBJ databases">
        <title>Evolutionary Origins and Diversification of the Mycorrhizal Mutualists.</title>
        <authorList>
            <consortium name="DOE Joint Genome Institute"/>
            <consortium name="Mycorrhizal Genomics Consortium"/>
            <person name="Kohler A."/>
            <person name="Kuo A."/>
            <person name="Nagy L.G."/>
            <person name="Floudas D."/>
            <person name="Copeland A."/>
            <person name="Barry K.W."/>
            <person name="Cichocki N."/>
            <person name="Veneault-Fourrey C."/>
            <person name="LaButti K."/>
            <person name="Lindquist E.A."/>
            <person name="Lipzen A."/>
            <person name="Lundell T."/>
            <person name="Morin E."/>
            <person name="Murat C."/>
            <person name="Riley R."/>
            <person name="Ohm R."/>
            <person name="Sun H."/>
            <person name="Tunlid A."/>
            <person name="Henrissat B."/>
            <person name="Grigoriev I.V."/>
            <person name="Hibbett D.S."/>
            <person name="Martin F."/>
        </authorList>
    </citation>
    <scope>NUCLEOTIDE SEQUENCE [LARGE SCALE GENOMIC DNA]</scope>
    <source>
        <strain evidence="3">Zn</strain>
    </source>
</reference>
<dbReference type="InterPro" id="IPR017853">
    <property type="entry name" value="GH"/>
</dbReference>
<dbReference type="GO" id="GO:0016787">
    <property type="term" value="F:hydrolase activity"/>
    <property type="evidence" value="ECO:0007669"/>
    <property type="project" value="UniProtKB-KW"/>
</dbReference>
<proteinExistence type="predicted"/>
<feature type="signal peptide" evidence="1">
    <location>
        <begin position="1"/>
        <end position="21"/>
    </location>
</feature>